<evidence type="ECO:0000313" key="3">
    <source>
        <dbReference type="Proteomes" id="UP000823854"/>
    </source>
</evidence>
<dbReference type="InterPro" id="IPR000801">
    <property type="entry name" value="Esterase-like"/>
</dbReference>
<evidence type="ECO:0000313" key="2">
    <source>
        <dbReference type="EMBL" id="HJC68666.1"/>
    </source>
</evidence>
<dbReference type="AlphaFoldDB" id="A0A9D2TGW4"/>
<dbReference type="PANTHER" id="PTHR48098">
    <property type="entry name" value="ENTEROCHELIN ESTERASE-RELATED"/>
    <property type="match status" value="1"/>
</dbReference>
<dbReference type="Pfam" id="PF00756">
    <property type="entry name" value="Esterase"/>
    <property type="match status" value="1"/>
</dbReference>
<dbReference type="InterPro" id="IPR050583">
    <property type="entry name" value="Mycobacterial_A85_antigen"/>
</dbReference>
<dbReference type="EMBL" id="DWWC01000068">
    <property type="protein sequence ID" value="HJC68666.1"/>
    <property type="molecule type" value="Genomic_DNA"/>
</dbReference>
<reference evidence="2" key="2">
    <citation type="submission" date="2021-04" db="EMBL/GenBank/DDBJ databases">
        <authorList>
            <person name="Gilroy R."/>
        </authorList>
    </citation>
    <scope>NUCLEOTIDE SEQUENCE</scope>
    <source>
        <strain evidence="2">CHK130-7132</strain>
    </source>
</reference>
<protein>
    <recommendedName>
        <fullName evidence="4">Enterochelin esterase</fullName>
    </recommendedName>
</protein>
<dbReference type="Gene3D" id="2.60.40.10">
    <property type="entry name" value="Immunoglobulins"/>
    <property type="match status" value="1"/>
</dbReference>
<gene>
    <name evidence="2" type="ORF">H9932_03165</name>
</gene>
<sequence length="448" mass="46727">MSAASRVMAGSGGESPVDDLEALLAPERWEPLPRPTDAEASVPVHRVDGVPAPDRSRAGPEVLSRTGATALVRFRHHAPSASAVALHASGWWRPEPADACDLRPTGGGWWEGTFEVPSDWRASYGFAVHDGPGDPPWWEAGLKQPGAAVVADAGARRGHRAARGGAARSVIALPEDGPFGCGPPTGEPAPALHRLDSPGIDEPVRGWVARPGDPGCEQLRGDEALPLLILTDGAQHADLLGTPQRLRRGVASGLLPPLAAVFVDSGPQRGEMLGVPGGHARWIAETLVPCLQAEGLAHPDGPVPITADPSRVVVTGSSFGGLTALFTAARAPHRVGAAIAQSVSLWRYPEGALAAPLLAAARRAAAEGTSLRLTLQAGRFEGTMHAQAAALLETVLDAAEREQVPLEARLELCSGGHDWAWWQPEMLTALAALLRGIEGVETGRVLSV</sequence>
<dbReference type="Proteomes" id="UP000823854">
    <property type="component" value="Unassembled WGS sequence"/>
</dbReference>
<evidence type="ECO:0000256" key="1">
    <source>
        <dbReference type="SAM" id="MobiDB-lite"/>
    </source>
</evidence>
<feature type="region of interest" description="Disordered" evidence="1">
    <location>
        <begin position="1"/>
        <end position="20"/>
    </location>
</feature>
<comment type="caution">
    <text evidence="2">The sequence shown here is derived from an EMBL/GenBank/DDBJ whole genome shotgun (WGS) entry which is preliminary data.</text>
</comment>
<evidence type="ECO:0008006" key="4">
    <source>
        <dbReference type="Google" id="ProtNLM"/>
    </source>
</evidence>
<dbReference type="PANTHER" id="PTHR48098:SF3">
    <property type="entry name" value="IRON(III) ENTEROBACTIN ESTERASE"/>
    <property type="match status" value="1"/>
</dbReference>
<dbReference type="SUPFAM" id="SSF53474">
    <property type="entry name" value="alpha/beta-Hydrolases"/>
    <property type="match status" value="1"/>
</dbReference>
<dbReference type="GO" id="GO:0005975">
    <property type="term" value="P:carbohydrate metabolic process"/>
    <property type="evidence" value="ECO:0007669"/>
    <property type="project" value="UniProtKB-ARBA"/>
</dbReference>
<dbReference type="InterPro" id="IPR029058">
    <property type="entry name" value="AB_hydrolase_fold"/>
</dbReference>
<organism evidence="2 3">
    <name type="scientific">Candidatus Brachybacterium intestinipullorum</name>
    <dbReference type="NCBI Taxonomy" id="2838512"/>
    <lineage>
        <taxon>Bacteria</taxon>
        <taxon>Bacillati</taxon>
        <taxon>Actinomycetota</taxon>
        <taxon>Actinomycetes</taxon>
        <taxon>Micrococcales</taxon>
        <taxon>Dermabacteraceae</taxon>
        <taxon>Brachybacterium</taxon>
    </lineage>
</organism>
<reference evidence="2" key="1">
    <citation type="journal article" date="2021" name="PeerJ">
        <title>Extensive microbial diversity within the chicken gut microbiome revealed by metagenomics and culture.</title>
        <authorList>
            <person name="Gilroy R."/>
            <person name="Ravi A."/>
            <person name="Getino M."/>
            <person name="Pursley I."/>
            <person name="Horton D.L."/>
            <person name="Alikhan N.F."/>
            <person name="Baker D."/>
            <person name="Gharbi K."/>
            <person name="Hall N."/>
            <person name="Watson M."/>
            <person name="Adriaenssens E.M."/>
            <person name="Foster-Nyarko E."/>
            <person name="Jarju S."/>
            <person name="Secka A."/>
            <person name="Antonio M."/>
            <person name="Oren A."/>
            <person name="Chaudhuri R.R."/>
            <person name="La Ragione R."/>
            <person name="Hildebrand F."/>
            <person name="Pallen M.J."/>
        </authorList>
    </citation>
    <scope>NUCLEOTIDE SEQUENCE</scope>
    <source>
        <strain evidence="2">CHK130-7132</strain>
    </source>
</reference>
<proteinExistence type="predicted"/>
<name>A0A9D2TGW4_9MICO</name>
<accession>A0A9D2TGW4</accession>
<dbReference type="Gene3D" id="3.40.50.1820">
    <property type="entry name" value="alpha/beta hydrolase"/>
    <property type="match status" value="1"/>
</dbReference>
<dbReference type="InterPro" id="IPR013783">
    <property type="entry name" value="Ig-like_fold"/>
</dbReference>